<protein>
    <submittedName>
        <fullName evidence="1">Toxin-antitoxin system, toxin component, RelE/ParE family</fullName>
    </submittedName>
</protein>
<dbReference type="PANTHER" id="PTHR41791:SF1">
    <property type="entry name" value="SSL7039 PROTEIN"/>
    <property type="match status" value="1"/>
</dbReference>
<accession>A0A0M4SUB0</accession>
<dbReference type="Proteomes" id="UP000066049">
    <property type="component" value="Chromosome"/>
</dbReference>
<dbReference type="PANTHER" id="PTHR41791">
    <property type="entry name" value="SSL7039 PROTEIN"/>
    <property type="match status" value="1"/>
</dbReference>
<proteinExistence type="predicted"/>
<dbReference type="KEGG" id="ccoc:CCON33237_0833"/>
<organism evidence="1 2">
    <name type="scientific">Campylobacter concisus</name>
    <dbReference type="NCBI Taxonomy" id="199"/>
    <lineage>
        <taxon>Bacteria</taxon>
        <taxon>Pseudomonadati</taxon>
        <taxon>Campylobacterota</taxon>
        <taxon>Epsilonproteobacteria</taxon>
        <taxon>Campylobacterales</taxon>
        <taxon>Campylobacteraceae</taxon>
        <taxon>Campylobacter</taxon>
    </lineage>
</organism>
<dbReference type="RefSeq" id="WP_054196528.1">
    <property type="nucleotide sequence ID" value="NZ_CP012541.1"/>
</dbReference>
<dbReference type="EMBL" id="CP012541">
    <property type="protein sequence ID" value="ALF47516.1"/>
    <property type="molecule type" value="Genomic_DNA"/>
</dbReference>
<dbReference type="Pfam" id="PF05973">
    <property type="entry name" value="Gp49"/>
    <property type="match status" value="1"/>
</dbReference>
<dbReference type="AlphaFoldDB" id="A0A0M4SUB0"/>
<dbReference type="PATRIC" id="fig|199.248.peg.865"/>
<dbReference type="PIRSF" id="PIRSF028744">
    <property type="entry name" value="Addict_mod_HI1419"/>
    <property type="match status" value="1"/>
</dbReference>
<reference evidence="2" key="1">
    <citation type="submission" date="2015-08" db="EMBL/GenBank/DDBJ databases">
        <title>Comparative genomics of the Campylobacter concisus group.</title>
        <authorList>
            <person name="Miller W.G."/>
            <person name="Yee E."/>
            <person name="Chapman M.H."/>
            <person name="Huynh S."/>
            <person name="Bono J.L."/>
            <person name="On S.L.W."/>
            <person name="St Leger J."/>
            <person name="Foster G."/>
            <person name="Parker C.T."/>
        </authorList>
    </citation>
    <scope>NUCLEOTIDE SEQUENCE [LARGE SCALE GENOMIC DNA]</scope>
    <source>
        <strain evidence="2">ATCC 33237</strain>
    </source>
</reference>
<dbReference type="GeneID" id="28662509"/>
<name>A0A0M4SUB0_9BACT</name>
<gene>
    <name evidence="1" type="ORF">CCON33237_0833</name>
</gene>
<dbReference type="InterPro" id="IPR035093">
    <property type="entry name" value="RelE/ParE_toxin_dom_sf"/>
</dbReference>
<dbReference type="InterPro" id="IPR014056">
    <property type="entry name" value="TypeIITA-like_toxin_pred"/>
</dbReference>
<dbReference type="NCBIfam" id="TIGR02683">
    <property type="entry name" value="upstrm_HI1419"/>
    <property type="match status" value="1"/>
</dbReference>
<dbReference type="SUPFAM" id="SSF143011">
    <property type="entry name" value="RelE-like"/>
    <property type="match status" value="1"/>
</dbReference>
<sequence>MKILKSTTFDKWLNKLNNPVVKISILRRLDQIETKDHLGDYKFIDTDLYELRFFNRGGLRIFFTFNGDEIIILLNAGDKDSQSDDIKKAKEILKDYK</sequence>
<dbReference type="InterPro" id="IPR009241">
    <property type="entry name" value="HigB-like"/>
</dbReference>
<evidence type="ECO:0000313" key="2">
    <source>
        <dbReference type="Proteomes" id="UP000066049"/>
    </source>
</evidence>
<evidence type="ECO:0000313" key="1">
    <source>
        <dbReference type="EMBL" id="ALF47516.1"/>
    </source>
</evidence>